<dbReference type="AlphaFoldDB" id="A0AAW7KAG5"/>
<organism evidence="1 2">
    <name type="scientific">Yersinia nurmii</name>
    <dbReference type="NCBI Taxonomy" id="685706"/>
    <lineage>
        <taxon>Bacteria</taxon>
        <taxon>Pseudomonadati</taxon>
        <taxon>Pseudomonadota</taxon>
        <taxon>Gammaproteobacteria</taxon>
        <taxon>Enterobacterales</taxon>
        <taxon>Yersiniaceae</taxon>
        <taxon>Yersinia</taxon>
    </lineage>
</organism>
<dbReference type="EMBL" id="JAUEHU010000015">
    <property type="protein sequence ID" value="MDN0088681.1"/>
    <property type="molecule type" value="Genomic_DNA"/>
</dbReference>
<accession>A0AAW7KAG5</accession>
<evidence type="ECO:0000313" key="2">
    <source>
        <dbReference type="Proteomes" id="UP001167864"/>
    </source>
</evidence>
<comment type="caution">
    <text evidence="1">The sequence shown here is derived from an EMBL/GenBank/DDBJ whole genome shotgun (WGS) entry which is preliminary data.</text>
</comment>
<dbReference type="RefSeq" id="WP_289818185.1">
    <property type="nucleotide sequence ID" value="NZ_JAUEHU010000015.1"/>
</dbReference>
<name>A0AAW7KAG5_9GAMM</name>
<sequence length="142" mass="16080">MKVKYKEGDIFIIPVKNKFAICQIVFAPKGKFKQVIGFCTLSVQDNKSFKNGGVLRPIGLMDMGEEVKVIFTGNQNLKNGSWEIIDHVDLTEDKDELKIFNYAGGLYKGEEEIRRIPVSEYNNYTSMEVCGFELVENILTSA</sequence>
<evidence type="ECO:0000313" key="1">
    <source>
        <dbReference type="EMBL" id="MDN0088681.1"/>
    </source>
</evidence>
<proteinExistence type="predicted"/>
<reference evidence="1" key="1">
    <citation type="submission" date="2023-06" db="EMBL/GenBank/DDBJ databases">
        <authorList>
            <person name="Polev D.E."/>
            <person name="Saitova A.T."/>
            <person name="Bogumilchik E.A."/>
            <person name="Kokorina G.I."/>
            <person name="Voskresenskaia E.A."/>
        </authorList>
    </citation>
    <scope>NUCLEOTIDE SEQUENCE</scope>
    <source>
        <strain evidence="1">2145 StPb PI</strain>
    </source>
</reference>
<dbReference type="Proteomes" id="UP001167864">
    <property type="component" value="Unassembled WGS sequence"/>
</dbReference>
<gene>
    <name evidence="1" type="ORF">QVN42_15065</name>
</gene>
<protein>
    <submittedName>
        <fullName evidence="1">Imm26 family immunity protein</fullName>
    </submittedName>
</protein>